<dbReference type="Proteomes" id="UP000887574">
    <property type="component" value="Unplaced"/>
</dbReference>
<dbReference type="PANTHER" id="PTHR45831">
    <property type="entry name" value="LD24721P"/>
    <property type="match status" value="1"/>
</dbReference>
<dbReference type="Pfam" id="PF16546">
    <property type="entry name" value="SGTA_dimer"/>
    <property type="match status" value="1"/>
</dbReference>
<dbReference type="GO" id="GO:0016020">
    <property type="term" value="C:membrane"/>
    <property type="evidence" value="ECO:0007669"/>
    <property type="project" value="TreeGrafter"/>
</dbReference>
<evidence type="ECO:0000256" key="3">
    <source>
        <dbReference type="ARBA" id="ARBA00022803"/>
    </source>
</evidence>
<proteinExistence type="inferred from homology"/>
<dbReference type="InterPro" id="IPR032374">
    <property type="entry name" value="SGTA_dimer"/>
</dbReference>
<evidence type="ECO:0000256" key="2">
    <source>
        <dbReference type="ARBA" id="ARBA00022737"/>
    </source>
</evidence>
<comment type="similarity">
    <text evidence="1">Belongs to the SGT family.</text>
</comment>
<feature type="compositionally biased region" description="Basic and acidic residues" evidence="4">
    <location>
        <begin position="322"/>
        <end position="338"/>
    </location>
</feature>
<dbReference type="GO" id="GO:0006620">
    <property type="term" value="P:post-translational protein targeting to endoplasmic reticulum membrane"/>
    <property type="evidence" value="ECO:0007669"/>
    <property type="project" value="TreeGrafter"/>
</dbReference>
<feature type="domain" description="SGTA homodimerisation" evidence="5">
    <location>
        <begin position="21"/>
        <end position="78"/>
    </location>
</feature>
<organism evidence="6 7">
    <name type="scientific">Ditylenchus dipsaci</name>
    <dbReference type="NCBI Taxonomy" id="166011"/>
    <lineage>
        <taxon>Eukaryota</taxon>
        <taxon>Metazoa</taxon>
        <taxon>Ecdysozoa</taxon>
        <taxon>Nematoda</taxon>
        <taxon>Chromadorea</taxon>
        <taxon>Rhabditida</taxon>
        <taxon>Tylenchina</taxon>
        <taxon>Tylenchomorpha</taxon>
        <taxon>Sphaerularioidea</taxon>
        <taxon>Anguinidae</taxon>
        <taxon>Anguininae</taxon>
        <taxon>Ditylenchus</taxon>
    </lineage>
</organism>
<dbReference type="WBParaSite" id="jg2082">
    <property type="protein sequence ID" value="jg2082"/>
    <property type="gene ID" value="jg2082"/>
</dbReference>
<dbReference type="PANTHER" id="PTHR45831:SF2">
    <property type="entry name" value="LD24721P"/>
    <property type="match status" value="1"/>
</dbReference>
<accession>A0A915DM45</accession>
<dbReference type="Gene3D" id="1.20.5.420">
    <property type="entry name" value="Immunoglobulin FC, subunit C"/>
    <property type="match status" value="1"/>
</dbReference>
<dbReference type="InterPro" id="IPR047150">
    <property type="entry name" value="SGT"/>
</dbReference>
<sequence>MLFSVYAMASVAAKMEISNGEKNLVVSFIQFMREKVSQSASEEQVSGIELAINALEHAFGIIDVDYAFQASKPLLNVFLEAENGSEMGEYKVPTAGDLLAANNLKEEGNELVKSNKLDEAISKYGEAIKLVRDPVFFCNRAAVYCRLEQFDLAIQDCRTAIALNPKYAKAYARLGLVFSSIPNGFAQSVEAYQQALELDPDNDGYKKNLEVVKEKLQESQSVAANQGNTQSAGFASFLNNPAMIRMTTQIFSDPSIMSEVMGNFTAGNDAPGGLDGLLRAGQQMAERMGELHPEMIEQLRGALGGLGAQVAGAAASQTDGQQEERHDNEGPNESADKK</sequence>
<dbReference type="SUPFAM" id="SSF48452">
    <property type="entry name" value="TPR-like"/>
    <property type="match status" value="1"/>
</dbReference>
<evidence type="ECO:0000313" key="8">
    <source>
        <dbReference type="WBParaSite" id="jg5971"/>
    </source>
</evidence>
<dbReference type="Pfam" id="PF00515">
    <property type="entry name" value="TPR_1"/>
    <property type="match status" value="1"/>
</dbReference>
<evidence type="ECO:0000256" key="1">
    <source>
        <dbReference type="ARBA" id="ARBA00008175"/>
    </source>
</evidence>
<dbReference type="InterPro" id="IPR019734">
    <property type="entry name" value="TPR_rpt"/>
</dbReference>
<dbReference type="WBParaSite" id="jg5971">
    <property type="protein sequence ID" value="jg5971"/>
    <property type="gene ID" value="jg5971"/>
</dbReference>
<dbReference type="GO" id="GO:0072380">
    <property type="term" value="C:TRC complex"/>
    <property type="evidence" value="ECO:0007669"/>
    <property type="project" value="TreeGrafter"/>
</dbReference>
<evidence type="ECO:0000313" key="7">
    <source>
        <dbReference type="WBParaSite" id="jg2082"/>
    </source>
</evidence>
<dbReference type="Gene3D" id="1.25.40.10">
    <property type="entry name" value="Tetratricopeptide repeat domain"/>
    <property type="match status" value="1"/>
</dbReference>
<evidence type="ECO:0000256" key="4">
    <source>
        <dbReference type="SAM" id="MobiDB-lite"/>
    </source>
</evidence>
<keyword evidence="6" id="KW-1185">Reference proteome</keyword>
<evidence type="ECO:0000259" key="5">
    <source>
        <dbReference type="Pfam" id="PF16546"/>
    </source>
</evidence>
<keyword evidence="3" id="KW-0802">TPR repeat</keyword>
<dbReference type="Pfam" id="PF13181">
    <property type="entry name" value="TPR_8"/>
    <property type="match status" value="1"/>
</dbReference>
<feature type="region of interest" description="Disordered" evidence="4">
    <location>
        <begin position="309"/>
        <end position="338"/>
    </location>
</feature>
<dbReference type="AlphaFoldDB" id="A0A915DM45"/>
<dbReference type="SMART" id="SM00028">
    <property type="entry name" value="TPR"/>
    <property type="match status" value="2"/>
</dbReference>
<name>A0A915DM45_9BILA</name>
<dbReference type="GO" id="GO:0060090">
    <property type="term" value="F:molecular adaptor activity"/>
    <property type="evidence" value="ECO:0007669"/>
    <property type="project" value="TreeGrafter"/>
</dbReference>
<evidence type="ECO:0000313" key="6">
    <source>
        <dbReference type="Proteomes" id="UP000887574"/>
    </source>
</evidence>
<reference evidence="7 8" key="1">
    <citation type="submission" date="2022-11" db="UniProtKB">
        <authorList>
            <consortium name="WormBaseParasite"/>
        </authorList>
    </citation>
    <scope>IDENTIFICATION</scope>
</reference>
<protein>
    <submittedName>
        <fullName evidence="7 8">SGTA homodimerisation domain-containing protein</fullName>
    </submittedName>
</protein>
<keyword evidence="2" id="KW-0677">Repeat</keyword>
<dbReference type="InterPro" id="IPR011990">
    <property type="entry name" value="TPR-like_helical_dom_sf"/>
</dbReference>